<protein>
    <submittedName>
        <fullName evidence="1">Uncharacterized protein</fullName>
    </submittedName>
</protein>
<dbReference type="AlphaFoldDB" id="A0ABD1QKP7"/>
<accession>A0ABD1QKP7</accession>
<sequence length="122" mass="13817">MRVYSSLWNTVSDDGGVVWEYLRNPRSISNNQEVAGGKLEKWPRRLNAVIFLFQRNKTYFSRRLNAVNIVRNDNAANCGSMDEEISSLLQFSEGKDTGGFGREEDLFIGVGGFFSLSLLRSK</sequence>
<gene>
    <name evidence="1" type="ORF">Adt_37532</name>
</gene>
<evidence type="ECO:0000313" key="2">
    <source>
        <dbReference type="Proteomes" id="UP001604336"/>
    </source>
</evidence>
<dbReference type="EMBL" id="JBFOLK010000011">
    <property type="protein sequence ID" value="KAL2476796.1"/>
    <property type="molecule type" value="Genomic_DNA"/>
</dbReference>
<name>A0ABD1QKP7_9LAMI</name>
<reference evidence="2" key="1">
    <citation type="submission" date="2024-07" db="EMBL/GenBank/DDBJ databases">
        <title>Two chromosome-level genome assemblies of Korean endemic species Abeliophyllum distichum and Forsythia ovata (Oleaceae).</title>
        <authorList>
            <person name="Jang H."/>
        </authorList>
    </citation>
    <scope>NUCLEOTIDE SEQUENCE [LARGE SCALE GENOMIC DNA]</scope>
</reference>
<organism evidence="1 2">
    <name type="scientific">Abeliophyllum distichum</name>
    <dbReference type="NCBI Taxonomy" id="126358"/>
    <lineage>
        <taxon>Eukaryota</taxon>
        <taxon>Viridiplantae</taxon>
        <taxon>Streptophyta</taxon>
        <taxon>Embryophyta</taxon>
        <taxon>Tracheophyta</taxon>
        <taxon>Spermatophyta</taxon>
        <taxon>Magnoliopsida</taxon>
        <taxon>eudicotyledons</taxon>
        <taxon>Gunneridae</taxon>
        <taxon>Pentapetalae</taxon>
        <taxon>asterids</taxon>
        <taxon>lamiids</taxon>
        <taxon>Lamiales</taxon>
        <taxon>Oleaceae</taxon>
        <taxon>Forsythieae</taxon>
        <taxon>Abeliophyllum</taxon>
    </lineage>
</organism>
<comment type="caution">
    <text evidence="1">The sequence shown here is derived from an EMBL/GenBank/DDBJ whole genome shotgun (WGS) entry which is preliminary data.</text>
</comment>
<proteinExistence type="predicted"/>
<dbReference type="Proteomes" id="UP001604336">
    <property type="component" value="Unassembled WGS sequence"/>
</dbReference>
<evidence type="ECO:0000313" key="1">
    <source>
        <dbReference type="EMBL" id="KAL2476796.1"/>
    </source>
</evidence>
<keyword evidence="2" id="KW-1185">Reference proteome</keyword>